<dbReference type="PRINTS" id="PR00105">
    <property type="entry name" value="C5METTRFRASE"/>
</dbReference>
<dbReference type="GO" id="GO:0009307">
    <property type="term" value="P:DNA restriction-modification system"/>
    <property type="evidence" value="ECO:0007669"/>
    <property type="project" value="UniProtKB-KW"/>
</dbReference>
<keyword evidence="4" id="KW-0680">Restriction system</keyword>
<protein>
    <recommendedName>
        <fullName evidence="8">Cytosine-specific methyltransferase</fullName>
        <ecNumber evidence="8">2.1.1.37</ecNumber>
    </recommendedName>
</protein>
<dbReference type="InterPro" id="IPR031303">
    <property type="entry name" value="C5_meth_CS"/>
</dbReference>
<dbReference type="Pfam" id="PF00145">
    <property type="entry name" value="DNA_methylase"/>
    <property type="match status" value="1"/>
</dbReference>
<evidence type="ECO:0000256" key="6">
    <source>
        <dbReference type="PROSITE-ProRule" id="PRU01016"/>
    </source>
</evidence>
<dbReference type="GO" id="GO:0003886">
    <property type="term" value="F:DNA (cytosine-5-)-methyltransferase activity"/>
    <property type="evidence" value="ECO:0007669"/>
    <property type="project" value="UniProtKB-EC"/>
</dbReference>
<dbReference type="InterPro" id="IPR018117">
    <property type="entry name" value="C5_DNA_meth_AS"/>
</dbReference>
<dbReference type="KEGG" id="mpri:MP3633_3716"/>
<name>A0A859D0M6_9GAMM</name>
<evidence type="ECO:0000256" key="5">
    <source>
        <dbReference type="ARBA" id="ARBA00047422"/>
    </source>
</evidence>
<dbReference type="Proteomes" id="UP000509371">
    <property type="component" value="Chromosome"/>
</dbReference>
<accession>A0A859D0M6</accession>
<dbReference type="InterPro" id="IPR029063">
    <property type="entry name" value="SAM-dependent_MTases_sf"/>
</dbReference>
<reference evidence="9 10" key="1">
    <citation type="submission" date="2020-06" db="EMBL/GenBank/DDBJ databases">
        <authorList>
            <person name="Voronona O.L."/>
            <person name="Aksenova E.I."/>
            <person name="Kunda M.S."/>
            <person name="Semenov A.N."/>
            <person name="Ryzhova N."/>
        </authorList>
    </citation>
    <scope>NUCLEOTIDE SEQUENCE [LARGE SCALE GENOMIC DNA]</scope>
    <source>
        <strain evidence="9 10">MPKMM3633</strain>
    </source>
</reference>
<dbReference type="SUPFAM" id="SSF53335">
    <property type="entry name" value="S-adenosyl-L-methionine-dependent methyltransferases"/>
    <property type="match status" value="1"/>
</dbReference>
<dbReference type="PROSITE" id="PS00094">
    <property type="entry name" value="C5_MTASE_1"/>
    <property type="match status" value="1"/>
</dbReference>
<sequence length="420" mass="46993">MKSELSVLQQAEELIRPLAIDHAPDGTEVQAVIDQWIHAIATGSQFYCDRAIIDPDQLRTDVEFSLSINGLFKDRKSFFNEVFGYVKLKPVENASFRFIDLFAGIGGVRLGFQQAGGACVFSSEFDKHAQLTYKKNHGEFPFGDITLISPETIPDHDVLLAGFPCQPFSHAGLKLGIEDTRGTLFHDIARIIEEKGPRFAVLENVKGLISHDKGHTLKVILKTLTNIGYSCNIPKSIIENGSTKEIQNLAKSMILKSVEFGVPQNRQRIYIVLWKDGEIDKFDYPESMGLDTRVGDVLEANPNPKLTISDRLWEGHQRRKIQNKINGKGFGYGLVTEDSLYTNTISARYYKDGSEVLIEQVNKNPRKISPREAARLQGFPDEFEYSDSTVQAYKQFGNSVTVTVINALAFKIKENLGGTN</sequence>
<keyword evidence="1 6" id="KW-0489">Methyltransferase</keyword>
<dbReference type="EMBL" id="CP054301">
    <property type="protein sequence ID" value="QKK82443.1"/>
    <property type="molecule type" value="Genomic_DNA"/>
</dbReference>
<proteinExistence type="inferred from homology"/>
<dbReference type="PROSITE" id="PS51679">
    <property type="entry name" value="SAM_MT_C5"/>
    <property type="match status" value="1"/>
</dbReference>
<organism evidence="9 10">
    <name type="scientific">Marinomonas primoryensis</name>
    <dbReference type="NCBI Taxonomy" id="178399"/>
    <lineage>
        <taxon>Bacteria</taxon>
        <taxon>Pseudomonadati</taxon>
        <taxon>Pseudomonadota</taxon>
        <taxon>Gammaproteobacteria</taxon>
        <taxon>Oceanospirillales</taxon>
        <taxon>Oceanospirillaceae</taxon>
        <taxon>Marinomonas</taxon>
    </lineage>
</organism>
<evidence type="ECO:0000256" key="4">
    <source>
        <dbReference type="ARBA" id="ARBA00022747"/>
    </source>
</evidence>
<dbReference type="PANTHER" id="PTHR46098">
    <property type="entry name" value="TRNA (CYTOSINE(38)-C(5))-METHYLTRANSFERASE"/>
    <property type="match status" value="1"/>
</dbReference>
<dbReference type="NCBIfam" id="TIGR00675">
    <property type="entry name" value="dcm"/>
    <property type="match status" value="1"/>
</dbReference>
<dbReference type="PANTHER" id="PTHR46098:SF1">
    <property type="entry name" value="TRNA (CYTOSINE(38)-C(5))-METHYLTRANSFERASE"/>
    <property type="match status" value="1"/>
</dbReference>
<dbReference type="CDD" id="cd00315">
    <property type="entry name" value="Cyt_C5_DNA_methylase"/>
    <property type="match status" value="1"/>
</dbReference>
<dbReference type="Gene3D" id="3.40.50.150">
    <property type="entry name" value="Vaccinia Virus protein VP39"/>
    <property type="match status" value="1"/>
</dbReference>
<dbReference type="EC" id="2.1.1.37" evidence="8"/>
<feature type="active site" evidence="6">
    <location>
        <position position="165"/>
    </location>
</feature>
<evidence type="ECO:0000256" key="2">
    <source>
        <dbReference type="ARBA" id="ARBA00022679"/>
    </source>
</evidence>
<evidence type="ECO:0000313" key="9">
    <source>
        <dbReference type="EMBL" id="QKK82443.1"/>
    </source>
</evidence>
<comment type="catalytic activity">
    <reaction evidence="5 8">
        <text>a 2'-deoxycytidine in DNA + S-adenosyl-L-methionine = a 5-methyl-2'-deoxycytidine in DNA + S-adenosyl-L-homocysteine + H(+)</text>
        <dbReference type="Rhea" id="RHEA:13681"/>
        <dbReference type="Rhea" id="RHEA-COMP:11369"/>
        <dbReference type="Rhea" id="RHEA-COMP:11370"/>
        <dbReference type="ChEBI" id="CHEBI:15378"/>
        <dbReference type="ChEBI" id="CHEBI:57856"/>
        <dbReference type="ChEBI" id="CHEBI:59789"/>
        <dbReference type="ChEBI" id="CHEBI:85452"/>
        <dbReference type="ChEBI" id="CHEBI:85454"/>
        <dbReference type="EC" id="2.1.1.37"/>
    </reaction>
</comment>
<dbReference type="InterPro" id="IPR001525">
    <property type="entry name" value="C5_MeTfrase"/>
</dbReference>
<evidence type="ECO:0000256" key="7">
    <source>
        <dbReference type="RuleBase" id="RU000416"/>
    </source>
</evidence>
<gene>
    <name evidence="9" type="ORF">MP3633_3716</name>
</gene>
<dbReference type="RefSeq" id="WP_176336602.1">
    <property type="nucleotide sequence ID" value="NZ_BAAAEF010000015.1"/>
</dbReference>
<keyword evidence="2 6" id="KW-0808">Transferase</keyword>
<dbReference type="GO" id="GO:0032259">
    <property type="term" value="P:methylation"/>
    <property type="evidence" value="ECO:0007669"/>
    <property type="project" value="UniProtKB-KW"/>
</dbReference>
<dbReference type="InterPro" id="IPR050750">
    <property type="entry name" value="C5-MTase"/>
</dbReference>
<dbReference type="AlphaFoldDB" id="A0A859D0M6"/>
<evidence type="ECO:0000313" key="10">
    <source>
        <dbReference type="Proteomes" id="UP000509371"/>
    </source>
</evidence>
<dbReference type="PROSITE" id="PS00095">
    <property type="entry name" value="C5_MTASE_2"/>
    <property type="match status" value="1"/>
</dbReference>
<comment type="similarity">
    <text evidence="6 7">Belongs to the class I-like SAM-binding methyltransferase superfamily. C5-methyltransferase family.</text>
</comment>
<evidence type="ECO:0000256" key="8">
    <source>
        <dbReference type="RuleBase" id="RU000417"/>
    </source>
</evidence>
<keyword evidence="3 6" id="KW-0949">S-adenosyl-L-methionine</keyword>
<evidence type="ECO:0000256" key="3">
    <source>
        <dbReference type="ARBA" id="ARBA00022691"/>
    </source>
</evidence>
<evidence type="ECO:0000256" key="1">
    <source>
        <dbReference type="ARBA" id="ARBA00022603"/>
    </source>
</evidence>
<dbReference type="Gene3D" id="3.90.120.30">
    <property type="match status" value="1"/>
</dbReference>
<dbReference type="REBASE" id="404437">
    <property type="entry name" value="M.Mpr3633ORF3716P"/>
</dbReference>